<dbReference type="Proteomes" id="UP000327013">
    <property type="component" value="Unassembled WGS sequence"/>
</dbReference>
<comment type="similarity">
    <text evidence="2">Belongs to the metallo-beta-lactamase superfamily.</text>
</comment>
<comment type="cofactor">
    <cofactor evidence="1">
        <name>Zn(2+)</name>
        <dbReference type="ChEBI" id="CHEBI:29105"/>
    </cofactor>
</comment>
<dbReference type="PANTHER" id="PTHR42978">
    <property type="entry name" value="QUORUM-QUENCHING LACTONASE YTNP-RELATED-RELATED"/>
    <property type="match status" value="1"/>
</dbReference>
<sequence length="322" mass="35588">MSDPSYAFLKATEGETYISLSFFEGGSFTLMDNMFIFPAHPTASRRCPSLSFLLTHPTGGKPPFHCSPSPGSKKQNSFRTFFDLGHRSQTTKLIPALQPLVAKNGVQAPEPRPRTLQRHGLSASDINLIMLSHVHWDHHGDPEDFPSSRFIVGAGALKVLEEGLGGIAAHQHFDPELLPADRSTELPSTTEREWKALGPFPHALDLFGDGSCYAIDTPGHLPGHTNLLCRVGPGRWKYLGGDVCHDRRLLTGEKEIGTWLNDNGKVCCIHLDKKVAEDSIARLQELEKKSSGIDGVNVEVILAHDKQWYREHAENQFPSNLT</sequence>
<dbReference type="SUPFAM" id="SSF56281">
    <property type="entry name" value="Metallo-hydrolase/oxidoreductase"/>
    <property type="match status" value="1"/>
</dbReference>
<keyword evidence="7" id="KW-1185">Reference proteome</keyword>
<evidence type="ECO:0000256" key="1">
    <source>
        <dbReference type="ARBA" id="ARBA00001947"/>
    </source>
</evidence>
<dbReference type="OrthoDB" id="10250730at2759"/>
<dbReference type="GO" id="GO:0016787">
    <property type="term" value="F:hydrolase activity"/>
    <property type="evidence" value="ECO:0007669"/>
    <property type="project" value="UniProtKB-KW"/>
</dbReference>
<keyword evidence="4" id="KW-0378">Hydrolase</keyword>
<evidence type="ECO:0000256" key="4">
    <source>
        <dbReference type="ARBA" id="ARBA00022801"/>
    </source>
</evidence>
<dbReference type="Gene3D" id="3.60.15.10">
    <property type="entry name" value="Ribonuclease Z/Hydroxyacylglutathione hydrolase-like"/>
    <property type="match status" value="1"/>
</dbReference>
<dbReference type="PANTHER" id="PTHR42978:SF2">
    <property type="entry name" value="102 KBASES UNSTABLE REGION: FROM 1 TO 119443"/>
    <property type="match status" value="1"/>
</dbReference>
<dbReference type="EMBL" id="VIBQ01000014">
    <property type="protein sequence ID" value="KAB8349484.1"/>
    <property type="molecule type" value="Genomic_DNA"/>
</dbReference>
<reference evidence="6 7" key="1">
    <citation type="submission" date="2019-06" db="EMBL/GenBank/DDBJ databases">
        <title>A chromosomal-level reference genome of Carpinus fangiana (Coryloideae, Betulaceae).</title>
        <authorList>
            <person name="Yang X."/>
            <person name="Wang Z."/>
            <person name="Zhang L."/>
            <person name="Hao G."/>
            <person name="Liu J."/>
            <person name="Yang Y."/>
        </authorList>
    </citation>
    <scope>NUCLEOTIDE SEQUENCE [LARGE SCALE GENOMIC DNA]</scope>
    <source>
        <strain evidence="6">Cfa_2016G</strain>
        <tissue evidence="6">Leaf</tissue>
    </source>
</reference>
<dbReference type="InterPro" id="IPR051013">
    <property type="entry name" value="MBL_superfamily_lactonases"/>
</dbReference>
<gene>
    <name evidence="6" type="ORF">FH972_023511</name>
</gene>
<protein>
    <submittedName>
        <fullName evidence="6">Uncharacterized protein</fullName>
    </submittedName>
</protein>
<evidence type="ECO:0000313" key="7">
    <source>
        <dbReference type="Proteomes" id="UP000327013"/>
    </source>
</evidence>
<evidence type="ECO:0000313" key="6">
    <source>
        <dbReference type="EMBL" id="KAB8349484.1"/>
    </source>
</evidence>
<dbReference type="CDD" id="cd07730">
    <property type="entry name" value="metallo-hydrolase-like_MBL-fold"/>
    <property type="match status" value="1"/>
</dbReference>
<name>A0A5N6KVD3_9ROSI</name>
<accession>A0A5N6KVD3</accession>
<proteinExistence type="inferred from homology"/>
<dbReference type="AlphaFoldDB" id="A0A5N6KVD3"/>
<organism evidence="6 7">
    <name type="scientific">Carpinus fangiana</name>
    <dbReference type="NCBI Taxonomy" id="176857"/>
    <lineage>
        <taxon>Eukaryota</taxon>
        <taxon>Viridiplantae</taxon>
        <taxon>Streptophyta</taxon>
        <taxon>Embryophyta</taxon>
        <taxon>Tracheophyta</taxon>
        <taxon>Spermatophyta</taxon>
        <taxon>Magnoliopsida</taxon>
        <taxon>eudicotyledons</taxon>
        <taxon>Gunneridae</taxon>
        <taxon>Pentapetalae</taxon>
        <taxon>rosids</taxon>
        <taxon>fabids</taxon>
        <taxon>Fagales</taxon>
        <taxon>Betulaceae</taxon>
        <taxon>Carpinus</taxon>
    </lineage>
</organism>
<comment type="caution">
    <text evidence="6">The sequence shown here is derived from an EMBL/GenBank/DDBJ whole genome shotgun (WGS) entry which is preliminary data.</text>
</comment>
<evidence type="ECO:0000256" key="3">
    <source>
        <dbReference type="ARBA" id="ARBA00022723"/>
    </source>
</evidence>
<dbReference type="InterPro" id="IPR036866">
    <property type="entry name" value="RibonucZ/Hydroxyglut_hydro"/>
</dbReference>
<evidence type="ECO:0000256" key="2">
    <source>
        <dbReference type="ARBA" id="ARBA00007749"/>
    </source>
</evidence>
<keyword evidence="5" id="KW-0862">Zinc</keyword>
<keyword evidence="3" id="KW-0479">Metal-binding</keyword>
<evidence type="ECO:0000256" key="5">
    <source>
        <dbReference type="ARBA" id="ARBA00022833"/>
    </source>
</evidence>
<dbReference type="GO" id="GO:0046872">
    <property type="term" value="F:metal ion binding"/>
    <property type="evidence" value="ECO:0007669"/>
    <property type="project" value="UniProtKB-KW"/>
</dbReference>